<dbReference type="Proteomes" id="UP000254425">
    <property type="component" value="Chromosome"/>
</dbReference>
<dbReference type="InterPro" id="IPR011009">
    <property type="entry name" value="Kinase-like_dom_sf"/>
</dbReference>
<dbReference type="EMBL" id="CP031320">
    <property type="protein sequence ID" value="AXK32459.1"/>
    <property type="molecule type" value="Genomic_DNA"/>
</dbReference>
<dbReference type="RefSeq" id="WP_208876678.1">
    <property type="nucleotide sequence ID" value="NZ_CP031320.1"/>
</dbReference>
<evidence type="ECO:0000313" key="2">
    <source>
        <dbReference type="EMBL" id="AXK32459.1"/>
    </source>
</evidence>
<reference evidence="2 3" key="1">
    <citation type="submission" date="2018-07" db="EMBL/GenBank/DDBJ databases">
        <title>Draft genome of the type strain Streptomyces armeniacus ATCC 15676.</title>
        <authorList>
            <person name="Labana P."/>
            <person name="Gosse J.T."/>
            <person name="Boddy C.N."/>
        </authorList>
    </citation>
    <scope>NUCLEOTIDE SEQUENCE [LARGE SCALE GENOMIC DNA]</scope>
    <source>
        <strain evidence="2 3">ATCC 15676</strain>
    </source>
</reference>
<dbReference type="PANTHER" id="PTHR47829">
    <property type="entry name" value="HYDROLASE, PUTATIVE (AFU_ORTHOLOGUE AFUA_1G12880)-RELATED"/>
    <property type="match status" value="1"/>
</dbReference>
<keyword evidence="2" id="KW-0808">Transferase</keyword>
<gene>
    <name evidence="2" type="ORF">DVA86_07120</name>
</gene>
<feature type="domain" description="Aminoglycoside phosphotransferase" evidence="1">
    <location>
        <begin position="40"/>
        <end position="284"/>
    </location>
</feature>
<dbReference type="CDD" id="cd05154">
    <property type="entry name" value="ACAD10_11_N-like"/>
    <property type="match status" value="1"/>
</dbReference>
<dbReference type="InterPro" id="IPR002575">
    <property type="entry name" value="Aminoglycoside_PTrfase"/>
</dbReference>
<protein>
    <submittedName>
        <fullName evidence="2">Phosphotransferase family protein</fullName>
    </submittedName>
</protein>
<dbReference type="AlphaFoldDB" id="A0A345XLE3"/>
<sequence length="357" mass="37997">MAADPDSAETAEQDPVGVDLDRLTPYLDGAVGLAGPLRASLITGGRSNLTYRLTDGRSDWVLRRPPVGDVLPTAHDMAREYRVIEALHGSAVPVPEPVVLCRDQDVLGAGFYVMERVDGPVLRDAADAEGLPPDTAARYARSLVEVLATLHSTDPGLLAGFGRPEGFVARQVSRWARQWSLSATRELPGFDELVRRLKRAVPPPQRASIVHGDYRLDNVIFAPARTDGAPGPGGIAAVIDWEMSTLGDPLTDLGLMLVYWDALTAEVTGTRHAVTANPGFPGRAALARAYADASGLDLDRLDFYVAFGYFKLAVIAEGIHARYLAGQTVGEGFEKAGPAVPALVESGLAVLISGDPD</sequence>
<evidence type="ECO:0000313" key="3">
    <source>
        <dbReference type="Proteomes" id="UP000254425"/>
    </source>
</evidence>
<keyword evidence="3" id="KW-1185">Reference proteome</keyword>
<dbReference type="InterPro" id="IPR041726">
    <property type="entry name" value="ACAD10_11_N"/>
</dbReference>
<organism evidence="2 3">
    <name type="scientific">Streptomyces armeniacus</name>
    <dbReference type="NCBI Taxonomy" id="83291"/>
    <lineage>
        <taxon>Bacteria</taxon>
        <taxon>Bacillati</taxon>
        <taxon>Actinomycetota</taxon>
        <taxon>Actinomycetes</taxon>
        <taxon>Kitasatosporales</taxon>
        <taxon>Streptomycetaceae</taxon>
        <taxon>Streptomyces</taxon>
    </lineage>
</organism>
<dbReference type="Gene3D" id="3.30.200.20">
    <property type="entry name" value="Phosphorylase Kinase, domain 1"/>
    <property type="match status" value="1"/>
</dbReference>
<accession>A0A345XLE3</accession>
<dbReference type="PANTHER" id="PTHR47829:SF1">
    <property type="entry name" value="HAD FAMILY PHOSPHATASE"/>
    <property type="match status" value="1"/>
</dbReference>
<dbReference type="SUPFAM" id="SSF56112">
    <property type="entry name" value="Protein kinase-like (PK-like)"/>
    <property type="match status" value="1"/>
</dbReference>
<name>A0A345XLE3_9ACTN</name>
<dbReference type="Gene3D" id="3.90.1200.10">
    <property type="match status" value="1"/>
</dbReference>
<dbReference type="GO" id="GO:0016740">
    <property type="term" value="F:transferase activity"/>
    <property type="evidence" value="ECO:0007669"/>
    <property type="project" value="UniProtKB-KW"/>
</dbReference>
<dbReference type="KEGG" id="sarm:DVA86_07120"/>
<proteinExistence type="predicted"/>
<dbReference type="InterPro" id="IPR052898">
    <property type="entry name" value="ACAD10-like"/>
</dbReference>
<evidence type="ECO:0000259" key="1">
    <source>
        <dbReference type="Pfam" id="PF01636"/>
    </source>
</evidence>
<dbReference type="Pfam" id="PF01636">
    <property type="entry name" value="APH"/>
    <property type="match status" value="1"/>
</dbReference>